<sequence length="81" mass="9265">MVDGAYLSIQRSGEPQSRGPRNWLNRPSGEKLVKRNPIVEVRLGKLHVFERTNKGPSRGVQEIAQNVARDCLAFSTELYRW</sequence>
<reference evidence="2 3" key="1">
    <citation type="submission" date="2017-12" db="EMBL/GenBank/DDBJ databases">
        <title>Comparative genomics of Botrytis spp.</title>
        <authorList>
            <person name="Valero-Jimenez C.A."/>
            <person name="Tapia P."/>
            <person name="Veloso J."/>
            <person name="Silva-Moreno E."/>
            <person name="Staats M."/>
            <person name="Valdes J.H."/>
            <person name="Van Kan J.A.L."/>
        </authorList>
    </citation>
    <scope>NUCLEOTIDE SEQUENCE [LARGE SCALE GENOMIC DNA]</scope>
    <source>
        <strain evidence="2 3">Be9601</strain>
    </source>
</reference>
<dbReference type="EMBL" id="PQXM01000806">
    <property type="protein sequence ID" value="TGO68801.1"/>
    <property type="molecule type" value="Genomic_DNA"/>
</dbReference>
<evidence type="ECO:0000256" key="1">
    <source>
        <dbReference type="SAM" id="MobiDB-lite"/>
    </source>
</evidence>
<feature type="region of interest" description="Disordered" evidence="1">
    <location>
        <begin position="1"/>
        <end position="28"/>
    </location>
</feature>
<keyword evidence="3" id="KW-1185">Reference proteome</keyword>
<dbReference type="Proteomes" id="UP000297229">
    <property type="component" value="Unassembled WGS sequence"/>
</dbReference>
<protein>
    <submittedName>
        <fullName evidence="2">Uncharacterized protein</fullName>
    </submittedName>
</protein>
<dbReference type="AlphaFoldDB" id="A0A4Z1J5E4"/>
<proteinExistence type="predicted"/>
<evidence type="ECO:0000313" key="3">
    <source>
        <dbReference type="Proteomes" id="UP000297229"/>
    </source>
</evidence>
<gene>
    <name evidence="2" type="ORF">BELL_0808g00040</name>
</gene>
<evidence type="ECO:0000313" key="2">
    <source>
        <dbReference type="EMBL" id="TGO68801.1"/>
    </source>
</evidence>
<accession>A0A4Z1J5E4</accession>
<organism evidence="2 3">
    <name type="scientific">Botrytis elliptica</name>
    <dbReference type="NCBI Taxonomy" id="278938"/>
    <lineage>
        <taxon>Eukaryota</taxon>
        <taxon>Fungi</taxon>
        <taxon>Dikarya</taxon>
        <taxon>Ascomycota</taxon>
        <taxon>Pezizomycotina</taxon>
        <taxon>Leotiomycetes</taxon>
        <taxon>Helotiales</taxon>
        <taxon>Sclerotiniaceae</taxon>
        <taxon>Botrytis</taxon>
    </lineage>
</organism>
<name>A0A4Z1J5E4_9HELO</name>
<comment type="caution">
    <text evidence="2">The sequence shown here is derived from an EMBL/GenBank/DDBJ whole genome shotgun (WGS) entry which is preliminary data.</text>
</comment>